<feature type="modified residue" description="4-aspartylphosphate" evidence="2">
    <location>
        <position position="29"/>
    </location>
</feature>
<dbReference type="PROSITE" id="PS50110">
    <property type="entry name" value="RESPONSE_REGULATORY"/>
    <property type="match status" value="1"/>
</dbReference>
<dbReference type="EMBL" id="BKAJ01000161">
    <property type="protein sequence ID" value="GEP60402.1"/>
    <property type="molecule type" value="Genomic_DNA"/>
</dbReference>
<keyword evidence="1 2" id="KW-0597">Phosphoprotein</keyword>
<sequence>MGYTVDIFSSAADFLGSPRLAETACLIADVQMPVTTGLELYRRLIDTGHAMPTILVTAFPNDIDQTSALKDGVVCYLRKPVDEERLTRCVREALKSARSPEEDL</sequence>
<dbReference type="SUPFAM" id="SSF52172">
    <property type="entry name" value="CheY-like"/>
    <property type="match status" value="1"/>
</dbReference>
<evidence type="ECO:0000256" key="1">
    <source>
        <dbReference type="ARBA" id="ARBA00022553"/>
    </source>
</evidence>
<gene>
    <name evidence="4" type="ORF">RSO01_75680</name>
</gene>
<dbReference type="InterPro" id="IPR050595">
    <property type="entry name" value="Bact_response_regulator"/>
</dbReference>
<dbReference type="Proteomes" id="UP000321058">
    <property type="component" value="Unassembled WGS sequence"/>
</dbReference>
<evidence type="ECO:0000256" key="2">
    <source>
        <dbReference type="PROSITE-ProRule" id="PRU00169"/>
    </source>
</evidence>
<dbReference type="Gene3D" id="3.40.50.2300">
    <property type="match status" value="1"/>
</dbReference>
<dbReference type="AlphaFoldDB" id="A0A512NN98"/>
<organism evidence="4 5">
    <name type="scientific">Reyranella soli</name>
    <dbReference type="NCBI Taxonomy" id="1230389"/>
    <lineage>
        <taxon>Bacteria</taxon>
        <taxon>Pseudomonadati</taxon>
        <taxon>Pseudomonadota</taxon>
        <taxon>Alphaproteobacteria</taxon>
        <taxon>Hyphomicrobiales</taxon>
        <taxon>Reyranellaceae</taxon>
        <taxon>Reyranella</taxon>
    </lineage>
</organism>
<keyword evidence="5" id="KW-1185">Reference proteome</keyword>
<dbReference type="InterPro" id="IPR011006">
    <property type="entry name" value="CheY-like_superfamily"/>
</dbReference>
<evidence type="ECO:0000313" key="4">
    <source>
        <dbReference type="EMBL" id="GEP60402.1"/>
    </source>
</evidence>
<dbReference type="Pfam" id="PF00072">
    <property type="entry name" value="Response_reg"/>
    <property type="match status" value="1"/>
</dbReference>
<evidence type="ECO:0000259" key="3">
    <source>
        <dbReference type="PROSITE" id="PS50110"/>
    </source>
</evidence>
<name>A0A512NN98_9HYPH</name>
<proteinExistence type="predicted"/>
<evidence type="ECO:0000313" key="5">
    <source>
        <dbReference type="Proteomes" id="UP000321058"/>
    </source>
</evidence>
<dbReference type="PANTHER" id="PTHR44591">
    <property type="entry name" value="STRESS RESPONSE REGULATOR PROTEIN 1"/>
    <property type="match status" value="1"/>
</dbReference>
<dbReference type="InterPro" id="IPR001789">
    <property type="entry name" value="Sig_transdc_resp-reg_receiver"/>
</dbReference>
<dbReference type="PANTHER" id="PTHR44591:SF25">
    <property type="entry name" value="CHEMOTAXIS TWO-COMPONENT RESPONSE REGULATOR"/>
    <property type="match status" value="1"/>
</dbReference>
<dbReference type="GO" id="GO:0000160">
    <property type="term" value="P:phosphorelay signal transduction system"/>
    <property type="evidence" value="ECO:0007669"/>
    <property type="project" value="InterPro"/>
</dbReference>
<accession>A0A512NN98</accession>
<comment type="caution">
    <text evidence="4">The sequence shown here is derived from an EMBL/GenBank/DDBJ whole genome shotgun (WGS) entry which is preliminary data.</text>
</comment>
<reference evidence="4 5" key="1">
    <citation type="submission" date="2019-07" db="EMBL/GenBank/DDBJ databases">
        <title>Whole genome shotgun sequence of Reyranella soli NBRC 108950.</title>
        <authorList>
            <person name="Hosoyama A."/>
            <person name="Uohara A."/>
            <person name="Ohji S."/>
            <person name="Ichikawa N."/>
        </authorList>
    </citation>
    <scope>NUCLEOTIDE SEQUENCE [LARGE SCALE GENOMIC DNA]</scope>
    <source>
        <strain evidence="4 5">NBRC 108950</strain>
    </source>
</reference>
<protein>
    <recommendedName>
        <fullName evidence="3">Response regulatory domain-containing protein</fullName>
    </recommendedName>
</protein>
<feature type="domain" description="Response regulatory" evidence="3">
    <location>
        <begin position="1"/>
        <end position="94"/>
    </location>
</feature>